<evidence type="ECO:0000313" key="2">
    <source>
        <dbReference type="EMBL" id="CAB4004723.1"/>
    </source>
</evidence>
<organism evidence="2 3">
    <name type="scientific">Paramuricea clavata</name>
    <name type="common">Red gorgonian</name>
    <name type="synonym">Violescent sea-whip</name>
    <dbReference type="NCBI Taxonomy" id="317549"/>
    <lineage>
        <taxon>Eukaryota</taxon>
        <taxon>Metazoa</taxon>
        <taxon>Cnidaria</taxon>
        <taxon>Anthozoa</taxon>
        <taxon>Octocorallia</taxon>
        <taxon>Malacalcyonacea</taxon>
        <taxon>Plexauridae</taxon>
        <taxon>Paramuricea</taxon>
    </lineage>
</organism>
<dbReference type="EMBL" id="CACRXK020004982">
    <property type="protein sequence ID" value="CAB4004723.1"/>
    <property type="molecule type" value="Genomic_DNA"/>
</dbReference>
<dbReference type="AlphaFoldDB" id="A0A6S7HMD6"/>
<dbReference type="PANTHER" id="PTHR34033">
    <property type="entry name" value="AP-5 COMPLEX SUBUNIT BETA-1"/>
    <property type="match status" value="1"/>
</dbReference>
<evidence type="ECO:0000259" key="1">
    <source>
        <dbReference type="Pfam" id="PF21588"/>
    </source>
</evidence>
<accession>A0A6S7HMD6</accession>
<dbReference type="GO" id="GO:0016197">
    <property type="term" value="P:endosomal transport"/>
    <property type="evidence" value="ECO:0007669"/>
    <property type="project" value="InterPro"/>
</dbReference>
<sequence>MDIDVDNAQDIETFLLDTLDTLCQESTSEIAKLQILSNLQEKVQWASLNVTSAEHVTGSLKNMFIYPGINDGQFYKSQLLVTLTVVLILSSSKLKNLQENCETLHSSVQFLTDVISKVNDPSSVLTRKTACECLWEIEISYPGLLQDRLGYFFKRCEQERSVIFQSYMILFVTTLKNAIVHISTFQKDVPENQNYLNELLSSEADLSMKMNCLSELGVIEEQFPVITNFIGGHHYDVSLPTKFQNKEIKRAVSFIADNYNLLTSVPLFHVLLQLMHCIKLASLSPSVFKSQFVKSLFNTMDLPLFQLVLLLKSTFRNQLFEETDSIILLQRLCHLSNQRFLGISQRLLCFHWLISFPQDVKAEHERKSDFLAEHLDFTERAKFHPTVFDPLEIIPGKLNVLSCCCTPGDGPDIASATLMNCLVCLHKPINHGLKRPYAALLFQVLFSYYSRHRDSVALVQEIYRFLLSIATEHSDLVPYILDFAISVSVLTPESYLPCEILRNFTDYIVALPLRKQIKNIRNFLKAFGYAMRLKDIPPKGTIGYLQQLAMCDEIRRSSDNWSVGNAILHVCRNILQYHDTSKIIAEFGECLLTINKTNQDIDICDRAMFYYTLLTTISTEKCARLLTGTITKLGKTKTAHLSERPGTKTLYGFTLLCCFNLNLSQVTQAIFLVTMKVPSFIALVYLLN</sequence>
<gene>
    <name evidence="2" type="ORF">PACLA_8A052834</name>
</gene>
<reference evidence="2" key="1">
    <citation type="submission" date="2020-04" db="EMBL/GenBank/DDBJ databases">
        <authorList>
            <person name="Alioto T."/>
            <person name="Alioto T."/>
            <person name="Gomez Garrido J."/>
        </authorList>
    </citation>
    <scope>NUCLEOTIDE SEQUENCE</scope>
    <source>
        <strain evidence="2">A484AB</strain>
    </source>
</reference>
<dbReference type="InterPro" id="IPR038741">
    <property type="entry name" value="AP5B1"/>
</dbReference>
<dbReference type="Pfam" id="PF21588">
    <property type="entry name" value="AP5B1_middle"/>
    <property type="match status" value="1"/>
</dbReference>
<dbReference type="PANTHER" id="PTHR34033:SF1">
    <property type="entry name" value="AP-5 COMPLEX SUBUNIT BETA-1"/>
    <property type="match status" value="1"/>
</dbReference>
<proteinExistence type="predicted"/>
<comment type="caution">
    <text evidence="2">The sequence shown here is derived from an EMBL/GenBank/DDBJ whole genome shotgun (WGS) entry which is preliminary data.</text>
</comment>
<dbReference type="InterPro" id="IPR048979">
    <property type="entry name" value="AP5B1_middle"/>
</dbReference>
<evidence type="ECO:0000313" key="3">
    <source>
        <dbReference type="Proteomes" id="UP001152795"/>
    </source>
</evidence>
<name>A0A6S7HMD6_PARCT</name>
<protein>
    <recommendedName>
        <fullName evidence="1">AP5B1 middle domain-containing protein</fullName>
    </recommendedName>
</protein>
<dbReference type="OrthoDB" id="646197at2759"/>
<feature type="domain" description="AP5B1 middle" evidence="1">
    <location>
        <begin position="245"/>
        <end position="621"/>
    </location>
</feature>
<dbReference type="Proteomes" id="UP001152795">
    <property type="component" value="Unassembled WGS sequence"/>
</dbReference>
<keyword evidence="3" id="KW-1185">Reference proteome</keyword>
<dbReference type="GO" id="GO:0005765">
    <property type="term" value="C:lysosomal membrane"/>
    <property type="evidence" value="ECO:0007669"/>
    <property type="project" value="TreeGrafter"/>
</dbReference>
<dbReference type="GO" id="GO:0030119">
    <property type="term" value="C:AP-type membrane coat adaptor complex"/>
    <property type="evidence" value="ECO:0007669"/>
    <property type="project" value="TreeGrafter"/>
</dbReference>